<reference evidence="1" key="1">
    <citation type="submission" date="2021-05" db="EMBL/GenBank/DDBJ databases">
        <authorList>
            <person name="Alioto T."/>
            <person name="Alioto T."/>
            <person name="Gomez Garrido J."/>
        </authorList>
    </citation>
    <scope>NUCLEOTIDE SEQUENCE</scope>
</reference>
<dbReference type="EMBL" id="HBUE01315989">
    <property type="protein sequence ID" value="CAG6585647.1"/>
    <property type="molecule type" value="Transcribed_RNA"/>
</dbReference>
<evidence type="ECO:0000313" key="1">
    <source>
        <dbReference type="EMBL" id="CAG6533750.1"/>
    </source>
</evidence>
<proteinExistence type="predicted"/>
<dbReference type="AlphaFoldDB" id="A0A8D8HES6"/>
<organism evidence="1">
    <name type="scientific">Culex pipiens</name>
    <name type="common">House mosquito</name>
    <dbReference type="NCBI Taxonomy" id="7175"/>
    <lineage>
        <taxon>Eukaryota</taxon>
        <taxon>Metazoa</taxon>
        <taxon>Ecdysozoa</taxon>
        <taxon>Arthropoda</taxon>
        <taxon>Hexapoda</taxon>
        <taxon>Insecta</taxon>
        <taxon>Pterygota</taxon>
        <taxon>Neoptera</taxon>
        <taxon>Endopterygota</taxon>
        <taxon>Diptera</taxon>
        <taxon>Nematocera</taxon>
        <taxon>Culicoidea</taxon>
        <taxon>Culicidae</taxon>
        <taxon>Culicinae</taxon>
        <taxon>Culicini</taxon>
        <taxon>Culex</taxon>
        <taxon>Culex</taxon>
    </lineage>
</organism>
<dbReference type="EMBL" id="HBUE01003254">
    <property type="protein sequence ID" value="CAG6444608.1"/>
    <property type="molecule type" value="Transcribed_RNA"/>
</dbReference>
<dbReference type="EMBL" id="HBUE01209588">
    <property type="protein sequence ID" value="CAG6533750.1"/>
    <property type="molecule type" value="Transcribed_RNA"/>
</dbReference>
<protein>
    <submittedName>
        <fullName evidence="1">(northern house mosquito) hypothetical protein</fullName>
    </submittedName>
</protein>
<sequence length="172" mass="19342">MAQLPPGQYLFQQMAGETVQRWRPIAVGWHQASPPPNPLVHRLRIVPLEHHQLDVRRYVRIVRKDPVQSFGVDVVNLQVVAVEQPQEACLFAGHQLLVEHAELGLPAPRQHLRHPNLTPERSVAQYVRYALPVQNLVNPIKQLLQLVPVRFGQVAGVQEPLLYPGGTGAIVM</sequence>
<accession>A0A8D8HES6</accession>
<dbReference type="EMBL" id="HBUE01003252">
    <property type="protein sequence ID" value="CAG6444606.1"/>
    <property type="molecule type" value="Transcribed_RNA"/>
</dbReference>
<dbReference type="EMBL" id="HBUE01315990">
    <property type="protein sequence ID" value="CAG6585648.1"/>
    <property type="molecule type" value="Transcribed_RNA"/>
</dbReference>
<dbReference type="EMBL" id="HBUE01209587">
    <property type="protein sequence ID" value="CAG6533749.1"/>
    <property type="molecule type" value="Transcribed_RNA"/>
</dbReference>
<name>A0A8D8HES6_CULPI</name>